<dbReference type="AlphaFoldDB" id="A0AA38RTV3"/>
<accession>A0AA38RTV3</accession>
<dbReference type="SUPFAM" id="SSF51735">
    <property type="entry name" value="NAD(P)-binding Rossmann-fold domains"/>
    <property type="match status" value="1"/>
</dbReference>
<feature type="domain" description="NAD-dependent epimerase/dehydratase" evidence="3">
    <location>
        <begin position="6"/>
        <end position="260"/>
    </location>
</feature>
<dbReference type="PANTHER" id="PTHR10366:SF564">
    <property type="entry name" value="STEROL-4-ALPHA-CARBOXYLATE 3-DEHYDROGENASE, DECARBOXYLATING"/>
    <property type="match status" value="1"/>
</dbReference>
<evidence type="ECO:0000256" key="1">
    <source>
        <dbReference type="ARBA" id="ARBA00023002"/>
    </source>
</evidence>
<dbReference type="EMBL" id="JANBVO010000013">
    <property type="protein sequence ID" value="KAJ9148363.1"/>
    <property type="molecule type" value="Genomic_DNA"/>
</dbReference>
<evidence type="ECO:0000256" key="2">
    <source>
        <dbReference type="ARBA" id="ARBA00023445"/>
    </source>
</evidence>
<keyword evidence="1" id="KW-0560">Oxidoreductase</keyword>
<sequence>MDSPRVLLTGGNGFIASHILDALLQRTFSVTVTVRSADKGWQLLSAYPDATPARLAFNVVEDIVRDGAFDEAVASERFDYVIHTACPYHFNITNPVVDFIDPAVKGTVGILKSVKDHAPTVTRFVLLSSSATILNPFNHSKVYDESVFGETTWEEAINPRLCYRAAKIFSEKAAFDFMDSYNPSFDLVVLNPPLVFGPAPRHLKSLDSLNTSNQRIRDLVLGKFQEVLPPTGPVYIFCDVRDVAEAHVQALQTPEAGGQRFFIVGGYFSNKKIVDLIRQLRPDLSHRLPAKETQDDMPQDVYGWDNSKSRKVLNLSYRDLETCVNDALQSFSKIEDMQVSD</sequence>
<dbReference type="InterPro" id="IPR050425">
    <property type="entry name" value="NAD(P)_dehydrat-like"/>
</dbReference>
<dbReference type="GO" id="GO:0016616">
    <property type="term" value="F:oxidoreductase activity, acting on the CH-OH group of donors, NAD or NADP as acceptor"/>
    <property type="evidence" value="ECO:0007669"/>
    <property type="project" value="TreeGrafter"/>
</dbReference>
<dbReference type="InterPro" id="IPR036291">
    <property type="entry name" value="NAD(P)-bd_dom_sf"/>
</dbReference>
<dbReference type="Pfam" id="PF01370">
    <property type="entry name" value="Epimerase"/>
    <property type="match status" value="1"/>
</dbReference>
<organism evidence="4 5">
    <name type="scientific">Pleurostoma richardsiae</name>
    <dbReference type="NCBI Taxonomy" id="41990"/>
    <lineage>
        <taxon>Eukaryota</taxon>
        <taxon>Fungi</taxon>
        <taxon>Dikarya</taxon>
        <taxon>Ascomycota</taxon>
        <taxon>Pezizomycotina</taxon>
        <taxon>Sordariomycetes</taxon>
        <taxon>Sordariomycetidae</taxon>
        <taxon>Calosphaeriales</taxon>
        <taxon>Pleurostomataceae</taxon>
        <taxon>Pleurostoma</taxon>
    </lineage>
</organism>
<evidence type="ECO:0000313" key="5">
    <source>
        <dbReference type="Proteomes" id="UP001174694"/>
    </source>
</evidence>
<dbReference type="Proteomes" id="UP001174694">
    <property type="component" value="Unassembled WGS sequence"/>
</dbReference>
<dbReference type="InterPro" id="IPR001509">
    <property type="entry name" value="Epimerase_deHydtase"/>
</dbReference>
<evidence type="ECO:0000259" key="3">
    <source>
        <dbReference type="Pfam" id="PF01370"/>
    </source>
</evidence>
<comment type="caution">
    <text evidence="4">The sequence shown here is derived from an EMBL/GenBank/DDBJ whole genome shotgun (WGS) entry which is preliminary data.</text>
</comment>
<dbReference type="PANTHER" id="PTHR10366">
    <property type="entry name" value="NAD DEPENDENT EPIMERASE/DEHYDRATASE"/>
    <property type="match status" value="1"/>
</dbReference>
<protein>
    <submittedName>
        <fullName evidence="4">NAD-dependent epimerase/dehydratase</fullName>
    </submittedName>
</protein>
<gene>
    <name evidence="4" type="ORF">NKR23_g5217</name>
</gene>
<reference evidence="4" key="1">
    <citation type="submission" date="2022-07" db="EMBL/GenBank/DDBJ databases">
        <title>Fungi with potential for degradation of polypropylene.</title>
        <authorList>
            <person name="Gostincar C."/>
        </authorList>
    </citation>
    <scope>NUCLEOTIDE SEQUENCE</scope>
    <source>
        <strain evidence="4">EXF-13308</strain>
    </source>
</reference>
<keyword evidence="5" id="KW-1185">Reference proteome</keyword>
<dbReference type="Gene3D" id="3.40.50.720">
    <property type="entry name" value="NAD(P)-binding Rossmann-like Domain"/>
    <property type="match status" value="1"/>
</dbReference>
<comment type="similarity">
    <text evidence="2">Belongs to the NAD(P)-dependent epimerase/dehydratase family. Dihydroflavonol-4-reductase subfamily.</text>
</comment>
<name>A0AA38RTV3_9PEZI</name>
<evidence type="ECO:0000313" key="4">
    <source>
        <dbReference type="EMBL" id="KAJ9148363.1"/>
    </source>
</evidence>
<proteinExistence type="inferred from homology"/>